<name>A0ABW3FWV1_9PSEU</name>
<dbReference type="EMBL" id="JBHTIW010000009">
    <property type="protein sequence ID" value="MFD0920877.1"/>
    <property type="molecule type" value="Genomic_DNA"/>
</dbReference>
<dbReference type="SUPFAM" id="SSF56601">
    <property type="entry name" value="beta-lactamase/transpeptidase-like"/>
    <property type="match status" value="1"/>
</dbReference>
<dbReference type="Gene3D" id="3.40.710.10">
    <property type="entry name" value="DD-peptidase/beta-lactamase superfamily"/>
    <property type="match status" value="1"/>
</dbReference>
<dbReference type="EC" id="3.-.-.-" evidence="5"/>
<evidence type="ECO:0000256" key="3">
    <source>
        <dbReference type="SAM" id="SignalP"/>
    </source>
</evidence>
<evidence type="ECO:0000313" key="6">
    <source>
        <dbReference type="Proteomes" id="UP001597018"/>
    </source>
</evidence>
<dbReference type="Proteomes" id="UP001597018">
    <property type="component" value="Unassembled WGS sequence"/>
</dbReference>
<dbReference type="PANTHER" id="PTHR43283:SF11">
    <property type="entry name" value="BETA-LACTAMASE-RELATED DOMAIN-CONTAINING PROTEIN"/>
    <property type="match status" value="1"/>
</dbReference>
<evidence type="ECO:0000313" key="5">
    <source>
        <dbReference type="EMBL" id="MFD0920877.1"/>
    </source>
</evidence>
<comment type="caution">
    <text evidence="5">The sequence shown here is derived from an EMBL/GenBank/DDBJ whole genome shotgun (WGS) entry which is preliminary data.</text>
</comment>
<feature type="domain" description="Beta-lactamase-related" evidence="4">
    <location>
        <begin position="81"/>
        <end position="411"/>
    </location>
</feature>
<organism evidence="5 6">
    <name type="scientific">Saccharopolyspora rosea</name>
    <dbReference type="NCBI Taxonomy" id="524884"/>
    <lineage>
        <taxon>Bacteria</taxon>
        <taxon>Bacillati</taxon>
        <taxon>Actinomycetota</taxon>
        <taxon>Actinomycetes</taxon>
        <taxon>Pseudonocardiales</taxon>
        <taxon>Pseudonocardiaceae</taxon>
        <taxon>Saccharopolyspora</taxon>
    </lineage>
</organism>
<proteinExistence type="predicted"/>
<keyword evidence="3" id="KW-0732">Signal</keyword>
<evidence type="ECO:0000256" key="2">
    <source>
        <dbReference type="SAM" id="MobiDB-lite"/>
    </source>
</evidence>
<feature type="region of interest" description="Disordered" evidence="2">
    <location>
        <begin position="23"/>
        <end position="51"/>
    </location>
</feature>
<keyword evidence="6" id="KW-1185">Reference proteome</keyword>
<dbReference type="RefSeq" id="WP_345600630.1">
    <property type="nucleotide sequence ID" value="NZ_BAABLT010000011.1"/>
</dbReference>
<dbReference type="InterPro" id="IPR050789">
    <property type="entry name" value="Diverse_Enzym_Activities"/>
</dbReference>
<dbReference type="GO" id="GO:0016787">
    <property type="term" value="F:hydrolase activity"/>
    <property type="evidence" value="ECO:0007669"/>
    <property type="project" value="UniProtKB-KW"/>
</dbReference>
<keyword evidence="1 5" id="KW-0378">Hydrolase</keyword>
<dbReference type="InterPro" id="IPR012338">
    <property type="entry name" value="Beta-lactam/transpept-like"/>
</dbReference>
<dbReference type="PANTHER" id="PTHR43283">
    <property type="entry name" value="BETA-LACTAMASE-RELATED"/>
    <property type="match status" value="1"/>
</dbReference>
<dbReference type="InterPro" id="IPR001466">
    <property type="entry name" value="Beta-lactam-related"/>
</dbReference>
<evidence type="ECO:0000256" key="1">
    <source>
        <dbReference type="ARBA" id="ARBA00022801"/>
    </source>
</evidence>
<sequence>MSRTVLALGLLLVVGLTGSAAAATGEGRFDRPRRGFAPPDTVLQDGSPGDVGLDAQPIDDAMRRIASWTEPTPGLAHPMYAGAVALLAHDGVVVDRRAVGKELRYADAQGTELPPDQQEPVRPDTIFDIASLTKLFTSIAAVQEIDAGRVRLDAPVAEYLPEFGVNGKERITVRQLLTHTSGLQAEVQLWKLPPEQRIPSVMQLTPEHPPGTNYTYADPNLITLGVLIERVSGKPLDEVVRERITGPLGMRDTGYNPPPSELHRIAATEYESNPPRGLVRGQAHDENAWALGGVSGHAGIFSTADDLAVLGQTILNGGSYDGVRILSPEAVRMMLANYNQAFPGNAHGLGFELDQRWYMAGLSGPHTAGHTGFTGTSLVIAPESGSVAVLLSNRVHPSRDWGSNNAAREALAQGLARALAVRPTHGSDSWYADPARPATLTTGPLGPVSGPARVSFDAFVDTQNDSDGIDPLIVESSVDGQDWRRVALRASGPGAPTGPQDQLAGAGHRSWWHVVGTASAEPGQRLWLRWRYAPDARYIGRGVNLDGILVADRDRTLLDGERQVDRLRAEGWNQVER</sequence>
<accession>A0ABW3FWV1</accession>
<gene>
    <name evidence="5" type="ORF">ACFQ16_14080</name>
</gene>
<feature type="chain" id="PRO_5045299987" evidence="3">
    <location>
        <begin position="23"/>
        <end position="577"/>
    </location>
</feature>
<protein>
    <submittedName>
        <fullName evidence="5">Serine hydrolase domain-containing protein</fullName>
        <ecNumber evidence="5">3.-.-.-</ecNumber>
    </submittedName>
</protein>
<evidence type="ECO:0000259" key="4">
    <source>
        <dbReference type="Pfam" id="PF00144"/>
    </source>
</evidence>
<dbReference type="Pfam" id="PF00144">
    <property type="entry name" value="Beta-lactamase"/>
    <property type="match status" value="1"/>
</dbReference>
<feature type="signal peptide" evidence="3">
    <location>
        <begin position="1"/>
        <end position="22"/>
    </location>
</feature>
<reference evidence="6" key="1">
    <citation type="journal article" date="2019" name="Int. J. Syst. Evol. Microbiol.">
        <title>The Global Catalogue of Microorganisms (GCM) 10K type strain sequencing project: providing services to taxonomists for standard genome sequencing and annotation.</title>
        <authorList>
            <consortium name="The Broad Institute Genomics Platform"/>
            <consortium name="The Broad Institute Genome Sequencing Center for Infectious Disease"/>
            <person name="Wu L."/>
            <person name="Ma J."/>
        </authorList>
    </citation>
    <scope>NUCLEOTIDE SEQUENCE [LARGE SCALE GENOMIC DNA]</scope>
    <source>
        <strain evidence="6">CCUG 56401</strain>
    </source>
</reference>